<keyword evidence="2" id="KW-1133">Transmembrane helix</keyword>
<dbReference type="Proteomes" id="UP001152320">
    <property type="component" value="Chromosome 5"/>
</dbReference>
<organism evidence="3 4">
    <name type="scientific">Holothuria leucospilota</name>
    <name type="common">Black long sea cucumber</name>
    <name type="synonym">Mertensiothuria leucospilota</name>
    <dbReference type="NCBI Taxonomy" id="206669"/>
    <lineage>
        <taxon>Eukaryota</taxon>
        <taxon>Metazoa</taxon>
        <taxon>Echinodermata</taxon>
        <taxon>Eleutherozoa</taxon>
        <taxon>Echinozoa</taxon>
        <taxon>Holothuroidea</taxon>
        <taxon>Aspidochirotacea</taxon>
        <taxon>Aspidochirotida</taxon>
        <taxon>Holothuriidae</taxon>
        <taxon>Holothuria</taxon>
    </lineage>
</organism>
<dbReference type="InterPro" id="IPR006461">
    <property type="entry name" value="PLAC_motif_containing"/>
</dbReference>
<dbReference type="OrthoDB" id="1045822at2759"/>
<keyword evidence="2" id="KW-0472">Membrane</keyword>
<keyword evidence="4" id="KW-1185">Reference proteome</keyword>
<feature type="transmembrane region" description="Helical" evidence="2">
    <location>
        <begin position="7"/>
        <end position="24"/>
    </location>
</feature>
<evidence type="ECO:0000256" key="1">
    <source>
        <dbReference type="ARBA" id="ARBA00009024"/>
    </source>
</evidence>
<evidence type="ECO:0000313" key="4">
    <source>
        <dbReference type="Proteomes" id="UP001152320"/>
    </source>
</evidence>
<proteinExistence type="inferred from homology"/>
<evidence type="ECO:0000256" key="2">
    <source>
        <dbReference type="SAM" id="Phobius"/>
    </source>
</evidence>
<protein>
    <submittedName>
        <fullName evidence="3">Protein PLANT CADMIUM RESISTANCE 2</fullName>
    </submittedName>
</protein>
<name>A0A9Q1CBI9_HOLLE</name>
<dbReference type="EMBL" id="JAIZAY010000005">
    <property type="protein sequence ID" value="KAJ8041664.1"/>
    <property type="molecule type" value="Genomic_DNA"/>
</dbReference>
<accession>A0A9Q1CBI9</accession>
<comment type="caution">
    <text evidence="3">The sequence shown here is derived from an EMBL/GenBank/DDBJ whole genome shotgun (WGS) entry which is preliminary data.</text>
</comment>
<comment type="similarity">
    <text evidence="1">Belongs to the cornifelin family.</text>
</comment>
<evidence type="ECO:0000313" key="3">
    <source>
        <dbReference type="EMBL" id="KAJ8041664.1"/>
    </source>
</evidence>
<dbReference type="NCBIfam" id="TIGR01571">
    <property type="entry name" value="A_thal_Cys_rich"/>
    <property type="match status" value="1"/>
</dbReference>
<dbReference type="Pfam" id="PF04749">
    <property type="entry name" value="PLAC8"/>
    <property type="match status" value="1"/>
</dbReference>
<feature type="transmembrane region" description="Helical" evidence="2">
    <location>
        <begin position="36"/>
        <end position="56"/>
    </location>
</feature>
<dbReference type="PANTHER" id="PTHR15907">
    <property type="entry name" value="DUF614 FAMILY PROTEIN-RELATED"/>
    <property type="match status" value="1"/>
</dbReference>
<sequence length="111" mass="11670">MGEFQNGICGCLGNIGMCIFTYFIPCYTQGKLAESVGDDCLLCGVALLIPLVNIYARVSTRGKVRDNKGIEGGVIGDLICVLCCPLCALMQEAQEMSVSTPLGAGESIARS</sequence>
<gene>
    <name evidence="3" type="ORF">HOLleu_12550</name>
</gene>
<keyword evidence="2" id="KW-0812">Transmembrane</keyword>
<dbReference type="AlphaFoldDB" id="A0A9Q1CBI9"/>
<reference evidence="3" key="1">
    <citation type="submission" date="2021-10" db="EMBL/GenBank/DDBJ databases">
        <title>Tropical sea cucumber genome reveals ecological adaptation and Cuvierian tubules defense mechanism.</title>
        <authorList>
            <person name="Chen T."/>
        </authorList>
    </citation>
    <scope>NUCLEOTIDE SEQUENCE</scope>
    <source>
        <strain evidence="3">Nanhai2018</strain>
        <tissue evidence="3">Muscle</tissue>
    </source>
</reference>